<feature type="domain" description="F5/8 type C" evidence="2">
    <location>
        <begin position="1"/>
        <end position="142"/>
    </location>
</feature>
<dbReference type="EMBL" id="DS469522">
    <property type="protein sequence ID" value="EDO47077.1"/>
    <property type="molecule type" value="Genomic_DNA"/>
</dbReference>
<dbReference type="OrthoDB" id="5990359at2759"/>
<reference evidence="3 4" key="1">
    <citation type="journal article" date="2007" name="Science">
        <title>Sea anemone genome reveals ancestral eumetazoan gene repertoire and genomic organization.</title>
        <authorList>
            <person name="Putnam N.H."/>
            <person name="Srivastava M."/>
            <person name="Hellsten U."/>
            <person name="Dirks B."/>
            <person name="Chapman J."/>
            <person name="Salamov A."/>
            <person name="Terry A."/>
            <person name="Shapiro H."/>
            <person name="Lindquist E."/>
            <person name="Kapitonov V.V."/>
            <person name="Jurka J."/>
            <person name="Genikhovich G."/>
            <person name="Grigoriev I.V."/>
            <person name="Lucas S.M."/>
            <person name="Steele R.E."/>
            <person name="Finnerty J.R."/>
            <person name="Technau U."/>
            <person name="Martindale M.Q."/>
            <person name="Rokhsar D.S."/>
        </authorList>
    </citation>
    <scope>NUCLEOTIDE SEQUENCE [LARGE SCALE GENOMIC DNA]</scope>
    <source>
        <strain evidence="4">CH2 X CH6</strain>
    </source>
</reference>
<organism evidence="3 4">
    <name type="scientific">Nematostella vectensis</name>
    <name type="common">Starlet sea anemone</name>
    <dbReference type="NCBI Taxonomy" id="45351"/>
    <lineage>
        <taxon>Eukaryota</taxon>
        <taxon>Metazoa</taxon>
        <taxon>Cnidaria</taxon>
        <taxon>Anthozoa</taxon>
        <taxon>Hexacorallia</taxon>
        <taxon>Actiniaria</taxon>
        <taxon>Edwardsiidae</taxon>
        <taxon>Nematostella</taxon>
    </lineage>
</organism>
<dbReference type="InterPro" id="IPR000421">
    <property type="entry name" value="FA58C"/>
</dbReference>
<gene>
    <name evidence="3" type="ORF">NEMVEDRAFT_v1g66064</name>
</gene>
<evidence type="ECO:0000256" key="1">
    <source>
        <dbReference type="SAM" id="MobiDB-lite"/>
    </source>
</evidence>
<dbReference type="Pfam" id="PF00754">
    <property type="entry name" value="F5_F8_type_C"/>
    <property type="match status" value="1"/>
</dbReference>
<evidence type="ECO:0000313" key="4">
    <source>
        <dbReference type="Proteomes" id="UP000001593"/>
    </source>
</evidence>
<dbReference type="InParanoid" id="A7RN56"/>
<dbReference type="CDD" id="cd00057">
    <property type="entry name" value="FA58C"/>
    <property type="match status" value="1"/>
</dbReference>
<dbReference type="PROSITE" id="PS50022">
    <property type="entry name" value="FA58C_3"/>
    <property type="match status" value="1"/>
</dbReference>
<dbReference type="Proteomes" id="UP000001593">
    <property type="component" value="Unassembled WGS sequence"/>
</dbReference>
<accession>A7RN56</accession>
<dbReference type="SUPFAM" id="SSF49785">
    <property type="entry name" value="Galactose-binding domain-like"/>
    <property type="match status" value="1"/>
</dbReference>
<dbReference type="PANTHER" id="PTHR24543">
    <property type="entry name" value="MULTICOPPER OXIDASE-RELATED"/>
    <property type="match status" value="1"/>
</dbReference>
<dbReference type="eggNOG" id="ENOG502SVEH">
    <property type="taxonomic scope" value="Eukaryota"/>
</dbReference>
<evidence type="ECO:0000259" key="2">
    <source>
        <dbReference type="PROSITE" id="PS50022"/>
    </source>
</evidence>
<protein>
    <recommendedName>
        <fullName evidence="2">F5/8 type C domain-containing protein</fullName>
    </recommendedName>
</protein>
<keyword evidence="4" id="KW-1185">Reference proteome</keyword>
<dbReference type="SMART" id="SM00231">
    <property type="entry name" value="FA58C"/>
    <property type="match status" value="1"/>
</dbReference>
<dbReference type="PhylomeDB" id="A7RN56"/>
<dbReference type="Gene3D" id="2.60.120.260">
    <property type="entry name" value="Galactose-binding domain-like"/>
    <property type="match status" value="1"/>
</dbReference>
<evidence type="ECO:0000313" key="3">
    <source>
        <dbReference type="EMBL" id="EDO47077.1"/>
    </source>
</evidence>
<sequence length="142" mass="15862">PLGMEDGRIPDDKISSSSSKPAFFSSNGRLYGASTWCKGDTLDGQYIQVDLDHVMTVVGIATQGDPTGDNWVMSYIVWYSIDDKTWIDYKDRGAAKVKVFTGNEDRTTVKVNWFDVPVAVRYIRVFPVTSQGSSCLRMELYG</sequence>
<name>A7RN56_NEMVE</name>
<proteinExistence type="predicted"/>
<dbReference type="InterPro" id="IPR008979">
    <property type="entry name" value="Galactose-bd-like_sf"/>
</dbReference>
<dbReference type="AlphaFoldDB" id="A7RN56"/>
<feature type="region of interest" description="Disordered" evidence="1">
    <location>
        <begin position="1"/>
        <end position="21"/>
    </location>
</feature>
<feature type="non-terminal residue" evidence="3">
    <location>
        <position position="1"/>
    </location>
</feature>
<dbReference type="HOGENOM" id="CLU_030066_1_0_1"/>
<dbReference type="PANTHER" id="PTHR24543:SF291">
    <property type="entry name" value="SMOKE ALARM, ISOFORM D"/>
    <property type="match status" value="1"/>
</dbReference>
<dbReference type="OMA" id="GASTWCK"/>
<feature type="non-terminal residue" evidence="3">
    <location>
        <position position="142"/>
    </location>
</feature>
<dbReference type="FunFam" id="2.60.120.260:FF:000016">
    <property type="entry name" value="Contactin-associated protein-like 4 isoform 1"/>
    <property type="match status" value="1"/>
</dbReference>
<dbReference type="KEGG" id="nve:5519171"/>
<feature type="compositionally biased region" description="Basic and acidic residues" evidence="1">
    <location>
        <begin position="1"/>
        <end position="14"/>
    </location>
</feature>